<sequence length="161" mass="18451">MEADKEEVLWEKGARANKNTIKKLEDGKGGWVEGDNAITDLATSFLKNLFSSSPLQNCEELRSEVHPCITRPLNEELCKNFREEEMVEALKGMAPLKASEKDEYPIFFFQNTSSNEEQFRPISLCNVVYQIISKVVVNRFLKVLIYASKKCKVLLSREDKL</sequence>
<dbReference type="OrthoDB" id="1166723at2759"/>
<gene>
    <name evidence="1" type="ORF">EPI10_001039</name>
</gene>
<proteinExistence type="predicted"/>
<accession>A0A5B6V9S4</accession>
<evidence type="ECO:0000313" key="2">
    <source>
        <dbReference type="Proteomes" id="UP000325315"/>
    </source>
</evidence>
<protein>
    <submittedName>
        <fullName evidence="1">Reverse transcriptase</fullName>
    </submittedName>
</protein>
<dbReference type="AlphaFoldDB" id="A0A5B6V9S4"/>
<dbReference type="PANTHER" id="PTHR46890:SF48">
    <property type="entry name" value="RNA-DIRECTED DNA POLYMERASE"/>
    <property type="match status" value="1"/>
</dbReference>
<organism evidence="1 2">
    <name type="scientific">Gossypium australe</name>
    <dbReference type="NCBI Taxonomy" id="47621"/>
    <lineage>
        <taxon>Eukaryota</taxon>
        <taxon>Viridiplantae</taxon>
        <taxon>Streptophyta</taxon>
        <taxon>Embryophyta</taxon>
        <taxon>Tracheophyta</taxon>
        <taxon>Spermatophyta</taxon>
        <taxon>Magnoliopsida</taxon>
        <taxon>eudicotyledons</taxon>
        <taxon>Gunneridae</taxon>
        <taxon>Pentapetalae</taxon>
        <taxon>rosids</taxon>
        <taxon>malvids</taxon>
        <taxon>Malvales</taxon>
        <taxon>Malvaceae</taxon>
        <taxon>Malvoideae</taxon>
        <taxon>Gossypium</taxon>
    </lineage>
</organism>
<dbReference type="EMBL" id="SMMG02000007">
    <property type="protein sequence ID" value="KAA3465905.1"/>
    <property type="molecule type" value="Genomic_DNA"/>
</dbReference>
<reference evidence="2" key="1">
    <citation type="journal article" date="2019" name="Plant Biotechnol. J.">
        <title>Genome sequencing of the Australian wild diploid species Gossypium australe highlights disease resistance and delayed gland morphogenesis.</title>
        <authorList>
            <person name="Cai Y."/>
            <person name="Cai X."/>
            <person name="Wang Q."/>
            <person name="Wang P."/>
            <person name="Zhang Y."/>
            <person name="Cai C."/>
            <person name="Xu Y."/>
            <person name="Wang K."/>
            <person name="Zhou Z."/>
            <person name="Wang C."/>
            <person name="Geng S."/>
            <person name="Li B."/>
            <person name="Dong Q."/>
            <person name="Hou Y."/>
            <person name="Wang H."/>
            <person name="Ai P."/>
            <person name="Liu Z."/>
            <person name="Yi F."/>
            <person name="Sun M."/>
            <person name="An G."/>
            <person name="Cheng J."/>
            <person name="Zhang Y."/>
            <person name="Shi Q."/>
            <person name="Xie Y."/>
            <person name="Shi X."/>
            <person name="Chang Y."/>
            <person name="Huang F."/>
            <person name="Chen Y."/>
            <person name="Hong S."/>
            <person name="Mi L."/>
            <person name="Sun Q."/>
            <person name="Zhang L."/>
            <person name="Zhou B."/>
            <person name="Peng R."/>
            <person name="Zhang X."/>
            <person name="Liu F."/>
        </authorList>
    </citation>
    <scope>NUCLEOTIDE SEQUENCE [LARGE SCALE GENOMIC DNA]</scope>
    <source>
        <strain evidence="2">cv. PA1801</strain>
    </source>
</reference>
<comment type="caution">
    <text evidence="1">The sequence shown here is derived from an EMBL/GenBank/DDBJ whole genome shotgun (WGS) entry which is preliminary data.</text>
</comment>
<keyword evidence="1" id="KW-0695">RNA-directed DNA polymerase</keyword>
<dbReference type="PANTHER" id="PTHR46890">
    <property type="entry name" value="NON-LTR RETROLELEMENT REVERSE TRANSCRIPTASE-LIKE PROTEIN-RELATED"/>
    <property type="match status" value="1"/>
</dbReference>
<evidence type="ECO:0000313" key="1">
    <source>
        <dbReference type="EMBL" id="KAA3465905.1"/>
    </source>
</evidence>
<dbReference type="Proteomes" id="UP000325315">
    <property type="component" value="Unassembled WGS sequence"/>
</dbReference>
<dbReference type="InterPro" id="IPR052343">
    <property type="entry name" value="Retrotransposon-Effector_Assoc"/>
</dbReference>
<keyword evidence="2" id="KW-1185">Reference proteome</keyword>
<dbReference type="GO" id="GO:0003964">
    <property type="term" value="F:RNA-directed DNA polymerase activity"/>
    <property type="evidence" value="ECO:0007669"/>
    <property type="project" value="UniProtKB-KW"/>
</dbReference>
<name>A0A5B6V9S4_9ROSI</name>
<keyword evidence="1" id="KW-0808">Transferase</keyword>
<keyword evidence="1" id="KW-0548">Nucleotidyltransferase</keyword>